<evidence type="ECO:0000259" key="5">
    <source>
        <dbReference type="Pfam" id="PF23345"/>
    </source>
</evidence>
<name>A0A2H8TGX1_9HEMI</name>
<dbReference type="EMBL" id="GFXV01001486">
    <property type="protein sequence ID" value="MBW13291.1"/>
    <property type="molecule type" value="Transcribed_RNA"/>
</dbReference>
<evidence type="ECO:0000256" key="2">
    <source>
        <dbReference type="ARBA" id="ARBA00022448"/>
    </source>
</evidence>
<feature type="domain" description="NUP160 C-terminal TPR" evidence="6">
    <location>
        <begin position="976"/>
        <end position="1141"/>
    </location>
</feature>
<dbReference type="OrthoDB" id="67716at2759"/>
<proteinExistence type="predicted"/>
<dbReference type="InterPro" id="IPR021717">
    <property type="entry name" value="Nucleoporin_Nup160"/>
</dbReference>
<dbReference type="PANTHER" id="PTHR21286">
    <property type="entry name" value="NUCLEAR PORE COMPLEX PROTEIN NUP160"/>
    <property type="match status" value="1"/>
</dbReference>
<evidence type="ECO:0000259" key="6">
    <source>
        <dbReference type="Pfam" id="PF23347"/>
    </source>
</evidence>
<dbReference type="Pfam" id="PF11715">
    <property type="entry name" value="Beta-prop_Nup120_160"/>
    <property type="match status" value="1"/>
</dbReference>
<protein>
    <submittedName>
        <fullName evidence="8">Nuclear pore complex protein Nup160</fullName>
    </submittedName>
</protein>
<evidence type="ECO:0000313" key="8">
    <source>
        <dbReference type="EMBL" id="MBW13291.1"/>
    </source>
</evidence>
<dbReference type="InterPro" id="IPR056547">
    <property type="entry name" value="NUP160_helical"/>
</dbReference>
<dbReference type="AlphaFoldDB" id="A0A2H8TGX1"/>
<dbReference type="GO" id="GO:0005643">
    <property type="term" value="C:nuclear pore"/>
    <property type="evidence" value="ECO:0007669"/>
    <property type="project" value="UniProtKB-ARBA"/>
</dbReference>
<dbReference type="Pfam" id="PF23354">
    <property type="entry name" value="TPR_NUP160_120_M"/>
    <property type="match status" value="1"/>
</dbReference>
<evidence type="ECO:0000256" key="3">
    <source>
        <dbReference type="ARBA" id="ARBA00023242"/>
    </source>
</evidence>
<sequence length="1201" mass="139336">MDIDNPYLNTIYRQVVTEHFQSNEWREILINPEGASTTLRDESTLPRSGGHCFKDIPNRFIFWRVLYDKLELVEHSLDMNLTENQMRIHFRDSPVLESGISVYETLESVVLLVPTACSCHRLTFPRPNRLENDSENENVLTDSSIFSNFNVPSIDDPATFYSYNAELSHPYSAASCLDQKHDAIFIIALQNNVMLYIRMEYISGLPTLKEICQESAVPRMLSNITKVFSTHIENPVINSLAVHPFQQDIYVYSLDDTCELKVWSIDKSVYIYIMDMKKIYAASTENGSRPHIIHKSFDDQLLLTIYLSLSESSTFVVLEPCTDHGMFKLQQKFYVRSPINSRLVDMSLYGNEIWCIWRTGKDTACIKSVNIRNGEWKDCSLDTTAFEQPTQYSSNSKQTYLDKIFSSSTYFTNDDLKNAIAVYDTSDGCEFITDYRTKISNAIDTKVAQEMDKYDSSDIESQMQLIEQCSASFYKSCLDYRRKRLAPLGLIWLGSPSFLLVVVTNSSFCFLRPSDKVENKIFSFKNPDVENKLNSLLNVLMSEPKNNFNLFLDINMSPKSFLELVRRSYVFDSSDPIISLFLNGCNVLDAVRILIKMMYTDPETDEDNMQDTLYSRCFRSKLGTSVVSHSFHQIVVTRFDLCCRLFTFMELNSKNYGQTKEYVVDASNLAYSYWIQALFSHDIKLCEKMISTNILLSKEPLMEYIDSLLNYTWPLIDASTLVEFLLQEGQYTFIQQMAQLLDYSKWEETLIISYMLNNDPDKALQILECDLKKNVDNFLKAITLFEKYSYYDHAVKLGNHALIICKYSGDKNMISMFHSNIFLNNLKLKAYRSAYDNILCLEDQDRKLNCLHTFVLTLLENDEKEELLSFNFYGLQSSVEDIVLKKARSLSNIDAYPFYMFLCSIHDKYAKYKKLSMTFYELYLRADTCVAQEQYLRLSLLYLEILNPKDAWFVTISLPFLSKTDDVHNGIIEIEHLKKLCWLARAHQEIDESTTNMDIQSVISVLLMKHKYKDVMHLSKMWNLSLYQPLRELVKTCLSLINSEECDKAWIWLADNGVSGDGIDSGKIAWHFLETLVNKYEEKGRTLIHYHIADELLRHKSFLPNWIVKTFKERNVDELLQLYLSYGELINCADLILELFEKEINSDDIGSTFGNTIPVDIIECVIVNLKHNNLQVGDEVLNKYKIFYDKIVAQENRIKCF</sequence>
<evidence type="ECO:0000256" key="1">
    <source>
        <dbReference type="ARBA" id="ARBA00004123"/>
    </source>
</evidence>
<accession>A0A2H8TGX1</accession>
<dbReference type="InterPro" id="IPR056536">
    <property type="entry name" value="TPR_NUP160_C"/>
</dbReference>
<evidence type="ECO:0000259" key="7">
    <source>
        <dbReference type="Pfam" id="PF23354"/>
    </source>
</evidence>
<organism evidence="8">
    <name type="scientific">Melanaphis sacchari</name>
    <dbReference type="NCBI Taxonomy" id="742174"/>
    <lineage>
        <taxon>Eukaryota</taxon>
        <taxon>Metazoa</taxon>
        <taxon>Ecdysozoa</taxon>
        <taxon>Arthropoda</taxon>
        <taxon>Hexapoda</taxon>
        <taxon>Insecta</taxon>
        <taxon>Pterygota</taxon>
        <taxon>Neoptera</taxon>
        <taxon>Paraneoptera</taxon>
        <taxon>Hemiptera</taxon>
        <taxon>Sternorrhyncha</taxon>
        <taxon>Aphidomorpha</taxon>
        <taxon>Aphidoidea</taxon>
        <taxon>Aphididae</taxon>
        <taxon>Aphidini</taxon>
        <taxon>Melanaphis</taxon>
    </lineage>
</organism>
<feature type="domain" description="NUP160 middle TPR" evidence="7">
    <location>
        <begin position="774"/>
        <end position="936"/>
    </location>
</feature>
<reference evidence="8" key="1">
    <citation type="submission" date="2017-10" db="EMBL/GenBank/DDBJ databases">
        <title>Transcriptome Assembly of Sugarcane Aphid Adults.</title>
        <authorList>
            <person name="Scully E.D."/>
            <person name="Palmer N.A."/>
            <person name="Geib S.M."/>
            <person name="Sarath G."/>
            <person name="Sattler S.E."/>
        </authorList>
    </citation>
    <scope>NUCLEOTIDE SEQUENCE</scope>
    <source>
        <tissue evidence="8">Whole body</tissue>
    </source>
</reference>
<dbReference type="PANTHER" id="PTHR21286:SF0">
    <property type="entry name" value="NUCLEAR PORE COMPLEX PROTEIN NUP160"/>
    <property type="match status" value="1"/>
</dbReference>
<dbReference type="GO" id="GO:0017056">
    <property type="term" value="F:structural constituent of nuclear pore"/>
    <property type="evidence" value="ECO:0007669"/>
    <property type="project" value="TreeGrafter"/>
</dbReference>
<keyword evidence="2" id="KW-0813">Transport</keyword>
<feature type="domain" description="NUP160 helical" evidence="5">
    <location>
        <begin position="538"/>
        <end position="650"/>
    </location>
</feature>
<comment type="subcellular location">
    <subcellularLocation>
        <location evidence="1">Nucleus</location>
    </subcellularLocation>
</comment>
<dbReference type="Pfam" id="PF23345">
    <property type="entry name" value="NUP160_helical"/>
    <property type="match status" value="1"/>
</dbReference>
<gene>
    <name evidence="8" type="primary">Nup160</name>
</gene>
<feature type="domain" description="Nucleoporin Nup120/160 beta-propeller" evidence="4">
    <location>
        <begin position="59"/>
        <end position="518"/>
    </location>
</feature>
<dbReference type="InterPro" id="IPR059141">
    <property type="entry name" value="Beta-prop_Nup120_160"/>
</dbReference>
<dbReference type="Pfam" id="PF23347">
    <property type="entry name" value="TPR_Nup160_C"/>
    <property type="match status" value="1"/>
</dbReference>
<evidence type="ECO:0000259" key="4">
    <source>
        <dbReference type="Pfam" id="PF11715"/>
    </source>
</evidence>
<dbReference type="InterPro" id="IPR056535">
    <property type="entry name" value="TPR_NUP160_M"/>
</dbReference>
<keyword evidence="3" id="KW-0539">Nucleus</keyword>